<sequence>MTDAQQRLAEVRAAISDVLKKGQRLRRADRELYRAELNSLRLLEQQYAKEVALEQAQQQGRGRNRISYMAI</sequence>
<dbReference type="OrthoDB" id="6992466at2"/>
<dbReference type="AlphaFoldDB" id="A0A0N9WB33"/>
<evidence type="ECO:0000313" key="2">
    <source>
        <dbReference type="Proteomes" id="UP000066487"/>
    </source>
</evidence>
<gene>
    <name evidence="1" type="ORF">AO353_27365</name>
</gene>
<name>A0A0N9WB33_PSEFL</name>
<reference evidence="1 2" key="2">
    <citation type="journal article" date="2018" name="Nature">
        <title>Mutant phenotypes for thousands of bacterial genes of unknown function.</title>
        <authorList>
            <person name="Price M.N."/>
            <person name="Wetmore K.M."/>
            <person name="Waters R.J."/>
            <person name="Callaghan M."/>
            <person name="Ray J."/>
            <person name="Liu H."/>
            <person name="Kuehl J.V."/>
            <person name="Melnyk R.A."/>
            <person name="Lamson J.S."/>
            <person name="Suh Y."/>
            <person name="Carlson H.K."/>
            <person name="Esquivel Z."/>
            <person name="Sadeeshkumar H."/>
            <person name="Chakraborty R."/>
            <person name="Zane G.M."/>
            <person name="Rubin B.E."/>
            <person name="Wall J.D."/>
            <person name="Visel A."/>
            <person name="Bristow J."/>
            <person name="Blow M.J."/>
            <person name="Arkin A.P."/>
            <person name="Deutschbauer A.M."/>
        </authorList>
    </citation>
    <scope>NUCLEOTIDE SEQUENCE [LARGE SCALE GENOMIC DNA]</scope>
    <source>
        <strain evidence="1 2">FW300-N2E3</strain>
    </source>
</reference>
<evidence type="ECO:0008006" key="3">
    <source>
        <dbReference type="Google" id="ProtNLM"/>
    </source>
</evidence>
<dbReference type="Proteomes" id="UP000066487">
    <property type="component" value="Chromosome"/>
</dbReference>
<protein>
    <recommendedName>
        <fullName evidence="3">Preprotein translocase subunit SecA</fullName>
    </recommendedName>
</protein>
<organism evidence="1 2">
    <name type="scientific">Pseudomonas fluorescens</name>
    <dbReference type="NCBI Taxonomy" id="294"/>
    <lineage>
        <taxon>Bacteria</taxon>
        <taxon>Pseudomonadati</taxon>
        <taxon>Pseudomonadota</taxon>
        <taxon>Gammaproteobacteria</taxon>
        <taxon>Pseudomonadales</taxon>
        <taxon>Pseudomonadaceae</taxon>
        <taxon>Pseudomonas</taxon>
    </lineage>
</organism>
<accession>A0A0N9WB33</accession>
<reference evidence="2" key="1">
    <citation type="submission" date="2015-09" db="EMBL/GenBank/DDBJ databases">
        <title>Whole genome sequence of Pseudomonas fluorescens FW300-N2E3.</title>
        <authorList>
            <person name="Ray J."/>
            <person name="Melnyk R."/>
            <person name="Deutschbauer A."/>
        </authorList>
    </citation>
    <scope>NUCLEOTIDE SEQUENCE [LARGE SCALE GENOMIC DNA]</scope>
    <source>
        <strain evidence="2">FW300-N2E3</strain>
    </source>
</reference>
<dbReference type="RefSeq" id="WP_054597792.1">
    <property type="nucleotide sequence ID" value="NZ_CP012830.1"/>
</dbReference>
<evidence type="ECO:0000313" key="1">
    <source>
        <dbReference type="EMBL" id="ALI04592.1"/>
    </source>
</evidence>
<proteinExistence type="predicted"/>
<dbReference type="EMBL" id="CP012830">
    <property type="protein sequence ID" value="ALI04592.1"/>
    <property type="molecule type" value="Genomic_DNA"/>
</dbReference>